<protein>
    <submittedName>
        <fullName evidence="3">Thioredoxin family protein</fullName>
    </submittedName>
</protein>
<proteinExistence type="predicted"/>
<feature type="region of interest" description="Disordered" evidence="1">
    <location>
        <begin position="58"/>
        <end position="77"/>
    </location>
</feature>
<evidence type="ECO:0000259" key="2">
    <source>
        <dbReference type="Pfam" id="PF13192"/>
    </source>
</evidence>
<dbReference type="Gene3D" id="3.40.30.80">
    <property type="match status" value="1"/>
</dbReference>
<dbReference type="PANTHER" id="PTHR37170:SF1">
    <property type="entry name" value="GLUTAREDOXIN-LIKE PROTEIN"/>
    <property type="match status" value="1"/>
</dbReference>
<organism evidence="3 4">
    <name type="scientific">Thermalbibacter longus</name>
    <dbReference type="NCBI Taxonomy" id="2951981"/>
    <lineage>
        <taxon>Bacteria</taxon>
        <taxon>Pseudomonadati</taxon>
        <taxon>Thermomicrobiota</taxon>
        <taxon>Thermomicrobia</taxon>
        <taxon>Thermomicrobiales</taxon>
        <taxon>Thermomicrobiaceae</taxon>
        <taxon>Thermalbibacter</taxon>
    </lineage>
</organism>
<comment type="caution">
    <text evidence="3">The sequence shown here is derived from an EMBL/GenBank/DDBJ whole genome shotgun (WGS) entry which is preliminary data.</text>
</comment>
<gene>
    <name evidence="3" type="ORF">NET02_04645</name>
</gene>
<dbReference type="PANTHER" id="PTHR37170">
    <property type="entry name" value="GLUTAREDOXIN-RELATED"/>
    <property type="match status" value="1"/>
</dbReference>
<dbReference type="EMBL" id="JAMSLR010000002">
    <property type="protein sequence ID" value="MCM8748425.1"/>
    <property type="molecule type" value="Genomic_DNA"/>
</dbReference>
<evidence type="ECO:0000256" key="1">
    <source>
        <dbReference type="SAM" id="MobiDB-lite"/>
    </source>
</evidence>
<reference evidence="3" key="1">
    <citation type="submission" date="2022-06" db="EMBL/GenBank/DDBJ databases">
        <title>CFH 74404 Thermomicrobiaceae sp.</title>
        <authorList>
            <person name="Ming H."/>
            <person name="Li W.-J."/>
            <person name="Zhao Z."/>
        </authorList>
    </citation>
    <scope>NUCLEOTIDE SEQUENCE</scope>
    <source>
        <strain evidence="3">CFH 74404</strain>
    </source>
</reference>
<dbReference type="InterPro" id="IPR036249">
    <property type="entry name" value="Thioredoxin-like_sf"/>
</dbReference>
<accession>A0AA42BAE7</accession>
<dbReference type="Pfam" id="PF13192">
    <property type="entry name" value="Thioredoxin_3"/>
    <property type="match status" value="1"/>
</dbReference>
<keyword evidence="4" id="KW-1185">Reference proteome</keyword>
<dbReference type="SUPFAM" id="SSF52833">
    <property type="entry name" value="Thioredoxin-like"/>
    <property type="match status" value="1"/>
</dbReference>
<dbReference type="Proteomes" id="UP001165306">
    <property type="component" value="Unassembled WGS sequence"/>
</dbReference>
<evidence type="ECO:0000313" key="3">
    <source>
        <dbReference type="EMBL" id="MCM8748425.1"/>
    </source>
</evidence>
<name>A0AA42BAE7_9BACT</name>
<sequence length="77" mass="8182">MAIESDKVTADVVEVSEFPHIAQRYRIYAVPKIVIDETLEFEGARPEAAFVAAVESVAGGPAETEEGASSSGDGRRT</sequence>
<feature type="compositionally biased region" description="Polar residues" evidence="1">
    <location>
        <begin position="67"/>
        <end position="77"/>
    </location>
</feature>
<evidence type="ECO:0000313" key="4">
    <source>
        <dbReference type="Proteomes" id="UP001165306"/>
    </source>
</evidence>
<feature type="domain" description="Thioredoxin-like fold" evidence="2">
    <location>
        <begin position="2"/>
        <end position="53"/>
    </location>
</feature>
<dbReference type="AlphaFoldDB" id="A0AA42BAE7"/>
<dbReference type="InterPro" id="IPR012336">
    <property type="entry name" value="Thioredoxin-like_fold"/>
</dbReference>